<dbReference type="PROSITE" id="PS51257">
    <property type="entry name" value="PROKAR_LIPOPROTEIN"/>
    <property type="match status" value="1"/>
</dbReference>
<reference evidence="1 2" key="1">
    <citation type="journal article" date="2016" name="Nat. Commun.">
        <title>Thousands of microbial genomes shed light on interconnected biogeochemical processes in an aquifer system.</title>
        <authorList>
            <person name="Anantharaman K."/>
            <person name="Brown C.T."/>
            <person name="Hug L.A."/>
            <person name="Sharon I."/>
            <person name="Castelle C.J."/>
            <person name="Probst A.J."/>
            <person name="Thomas B.C."/>
            <person name="Singh A."/>
            <person name="Wilkins M.J."/>
            <person name="Karaoz U."/>
            <person name="Brodie E.L."/>
            <person name="Williams K.H."/>
            <person name="Hubbard S.S."/>
            <person name="Banfield J.F."/>
        </authorList>
    </citation>
    <scope>NUCLEOTIDE SEQUENCE [LARGE SCALE GENOMIC DNA]</scope>
</reference>
<proteinExistence type="predicted"/>
<dbReference type="AlphaFoldDB" id="A0A1F7SEC1"/>
<name>A0A1F7SEC1_9BACT</name>
<dbReference type="EMBL" id="MGDI01000033">
    <property type="protein sequence ID" value="OGL52133.1"/>
    <property type="molecule type" value="Genomic_DNA"/>
</dbReference>
<evidence type="ECO:0008006" key="3">
    <source>
        <dbReference type="Google" id="ProtNLM"/>
    </source>
</evidence>
<organism evidence="1 2">
    <name type="scientific">Candidatus Schekmanbacteria bacterium RIFCSPLOWO2_12_FULL_38_15</name>
    <dbReference type="NCBI Taxonomy" id="1817883"/>
    <lineage>
        <taxon>Bacteria</taxon>
        <taxon>Candidatus Schekmaniibacteriota</taxon>
    </lineage>
</organism>
<sequence>MSVFKISSKFLFFLFIIISCIGCMSFNYKPDLSLGLSSETIQAKVQIEEFIDETPQGDHSKKIGGTSCTSADTLEGSLTVGITNAVMKAFYESQVFDIITRRIDNPDLILRGKIHRFYGKAGPNALFWCTIPIDPIWLFGVPVLSNEGEVDIEISLFSPKRELISSYRQMTEFSGLYTMYNNPTFGIGTQLNNAFNKVISEIRDKILLDKNKLERSN</sequence>
<dbReference type="STRING" id="1817883.A3G31_06860"/>
<evidence type="ECO:0000313" key="1">
    <source>
        <dbReference type="EMBL" id="OGL52133.1"/>
    </source>
</evidence>
<dbReference type="Proteomes" id="UP000178082">
    <property type="component" value="Unassembled WGS sequence"/>
</dbReference>
<protein>
    <recommendedName>
        <fullName evidence="3">Lipoprotein</fullName>
    </recommendedName>
</protein>
<accession>A0A1F7SEC1</accession>
<gene>
    <name evidence="1" type="ORF">A3G31_06860</name>
</gene>
<comment type="caution">
    <text evidence="1">The sequence shown here is derived from an EMBL/GenBank/DDBJ whole genome shotgun (WGS) entry which is preliminary data.</text>
</comment>
<evidence type="ECO:0000313" key="2">
    <source>
        <dbReference type="Proteomes" id="UP000178082"/>
    </source>
</evidence>